<dbReference type="InterPro" id="IPR036291">
    <property type="entry name" value="NAD(P)-bd_dom_sf"/>
</dbReference>
<dbReference type="SUPFAM" id="SSF51735">
    <property type="entry name" value="NAD(P)-binding Rossmann-fold domains"/>
    <property type="match status" value="1"/>
</dbReference>
<dbReference type="InParanoid" id="S8FTG6"/>
<evidence type="ECO:0008006" key="4">
    <source>
        <dbReference type="Google" id="ProtNLM"/>
    </source>
</evidence>
<feature type="compositionally biased region" description="Polar residues" evidence="1">
    <location>
        <begin position="109"/>
        <end position="118"/>
    </location>
</feature>
<proteinExistence type="predicted"/>
<feature type="region of interest" description="Disordered" evidence="1">
    <location>
        <begin position="75"/>
        <end position="118"/>
    </location>
</feature>
<dbReference type="AlphaFoldDB" id="S8FTG6"/>
<dbReference type="HOGENOM" id="CLU_2073192_0_0_1"/>
<accession>S8FTG6</accession>
<dbReference type="PRINTS" id="PR00081">
    <property type="entry name" value="GDHRDH"/>
</dbReference>
<organism evidence="2 3">
    <name type="scientific">Fomitopsis schrenkii</name>
    <name type="common">Brown rot fungus</name>
    <dbReference type="NCBI Taxonomy" id="2126942"/>
    <lineage>
        <taxon>Eukaryota</taxon>
        <taxon>Fungi</taxon>
        <taxon>Dikarya</taxon>
        <taxon>Basidiomycota</taxon>
        <taxon>Agaricomycotina</taxon>
        <taxon>Agaricomycetes</taxon>
        <taxon>Polyporales</taxon>
        <taxon>Fomitopsis</taxon>
    </lineage>
</organism>
<dbReference type="Proteomes" id="UP000015241">
    <property type="component" value="Unassembled WGS sequence"/>
</dbReference>
<reference evidence="2 3" key="1">
    <citation type="journal article" date="2012" name="Science">
        <title>The Paleozoic origin of enzymatic lignin decomposition reconstructed from 31 fungal genomes.</title>
        <authorList>
            <person name="Floudas D."/>
            <person name="Binder M."/>
            <person name="Riley R."/>
            <person name="Barry K."/>
            <person name="Blanchette R.A."/>
            <person name="Henrissat B."/>
            <person name="Martinez A.T."/>
            <person name="Otillar R."/>
            <person name="Spatafora J.W."/>
            <person name="Yadav J.S."/>
            <person name="Aerts A."/>
            <person name="Benoit I."/>
            <person name="Boyd A."/>
            <person name="Carlson A."/>
            <person name="Copeland A."/>
            <person name="Coutinho P.M."/>
            <person name="de Vries R.P."/>
            <person name="Ferreira P."/>
            <person name="Findley K."/>
            <person name="Foster B."/>
            <person name="Gaskell J."/>
            <person name="Glotzer D."/>
            <person name="Gorecki P."/>
            <person name="Heitman J."/>
            <person name="Hesse C."/>
            <person name="Hori C."/>
            <person name="Igarashi K."/>
            <person name="Jurgens J.A."/>
            <person name="Kallen N."/>
            <person name="Kersten P."/>
            <person name="Kohler A."/>
            <person name="Kuees U."/>
            <person name="Kumar T.K.A."/>
            <person name="Kuo A."/>
            <person name="LaButti K."/>
            <person name="Larrondo L.F."/>
            <person name="Lindquist E."/>
            <person name="Ling A."/>
            <person name="Lombard V."/>
            <person name="Lucas S."/>
            <person name="Lundell T."/>
            <person name="Martin R."/>
            <person name="McLaughlin D.J."/>
            <person name="Morgenstern I."/>
            <person name="Morin E."/>
            <person name="Murat C."/>
            <person name="Nagy L.G."/>
            <person name="Nolan M."/>
            <person name="Ohm R.A."/>
            <person name="Patyshakuliyeva A."/>
            <person name="Rokas A."/>
            <person name="Ruiz-Duenas F.J."/>
            <person name="Sabat G."/>
            <person name="Salamov A."/>
            <person name="Samejima M."/>
            <person name="Schmutz J."/>
            <person name="Slot J.C."/>
            <person name="St John F."/>
            <person name="Stenlid J."/>
            <person name="Sun H."/>
            <person name="Sun S."/>
            <person name="Syed K."/>
            <person name="Tsang A."/>
            <person name="Wiebenga A."/>
            <person name="Young D."/>
            <person name="Pisabarro A."/>
            <person name="Eastwood D.C."/>
            <person name="Martin F."/>
            <person name="Cullen D."/>
            <person name="Grigoriev I.V."/>
            <person name="Hibbett D.S."/>
        </authorList>
    </citation>
    <scope>NUCLEOTIDE SEQUENCE</scope>
    <source>
        <strain evidence="3">FP-58527</strain>
    </source>
</reference>
<evidence type="ECO:0000256" key="1">
    <source>
        <dbReference type="SAM" id="MobiDB-lite"/>
    </source>
</evidence>
<dbReference type="OrthoDB" id="7289984at2759"/>
<evidence type="ECO:0000313" key="2">
    <source>
        <dbReference type="EMBL" id="EPT04506.1"/>
    </source>
</evidence>
<dbReference type="Gene3D" id="3.40.50.720">
    <property type="entry name" value="NAD(P)-binding Rossmann-like Domain"/>
    <property type="match status" value="1"/>
</dbReference>
<evidence type="ECO:0000313" key="3">
    <source>
        <dbReference type="Proteomes" id="UP000015241"/>
    </source>
</evidence>
<dbReference type="InterPro" id="IPR002347">
    <property type="entry name" value="SDR_fam"/>
</dbReference>
<gene>
    <name evidence="2" type="ORF">FOMPIDRAFT_1045785</name>
</gene>
<dbReference type="EMBL" id="KE504126">
    <property type="protein sequence ID" value="EPT04506.1"/>
    <property type="molecule type" value="Genomic_DNA"/>
</dbReference>
<feature type="compositionally biased region" description="Polar residues" evidence="1">
    <location>
        <begin position="75"/>
        <end position="88"/>
    </location>
</feature>
<protein>
    <recommendedName>
        <fullName evidence="4">NAD-binding protein</fullName>
    </recommendedName>
</protein>
<name>S8FTG6_FOMSC</name>
<dbReference type="Pfam" id="PF00106">
    <property type="entry name" value="adh_short"/>
    <property type="match status" value="1"/>
</dbReference>
<sequence length="118" mass="12411">MPSYLVTGASRGIGLGLVTKLLETPENFVVAAYSKDRLAVLRVDYSDHVSIERTAEAAAKLLPASLDCLVSNAATSLQSTRRSTPSHAESQRPAGLRGGAARERGASPKPSSTRMSLS</sequence>
<keyword evidence="3" id="KW-1185">Reference proteome</keyword>